<evidence type="ECO:0000313" key="9">
    <source>
        <dbReference type="Proteomes" id="UP000286997"/>
    </source>
</evidence>
<feature type="transmembrane region" description="Helical" evidence="6">
    <location>
        <begin position="260"/>
        <end position="278"/>
    </location>
</feature>
<dbReference type="RefSeq" id="WP_127727541.1">
    <property type="nucleotide sequence ID" value="NZ_SACP01000003.1"/>
</dbReference>
<keyword evidence="4 6" id="KW-1133">Transmembrane helix</keyword>
<dbReference type="SUPFAM" id="SSF103481">
    <property type="entry name" value="Multidrug resistance efflux transporter EmrE"/>
    <property type="match status" value="2"/>
</dbReference>
<feature type="transmembrane region" description="Helical" evidence="6">
    <location>
        <begin position="21"/>
        <end position="38"/>
    </location>
</feature>
<sequence>MKPFPPPAVEPAPLPAQPPRLAAGIAWAMLAVSIWGGWFVVTRRAVGGGSGLGPADLVALRFGIGGLVLLPVLLLRLREIRRARIGDGVVLFLAQGAPFALFISIALRYAPAGHGAALTPGTMPLFAGLFGIVLLGDRPRRGALLGLGLIALGALSLAGGFRDADELFGYALFVTAAMVWAYGTARMRRSGLRALDATALICVASLVTYVPTYLALGLSRLSQAPMHEVLFQGVYQGVLASVVALIAFNRSLELIGRRTPGFTALVPVIATLLAIPVLGEVPDALHVGAIVAIGAGVLLTTRG</sequence>
<name>A0A3S2WEM8_9HYPH</name>
<feature type="domain" description="EamA" evidence="7">
    <location>
        <begin position="168"/>
        <end position="301"/>
    </location>
</feature>
<feature type="transmembrane region" description="Helical" evidence="6">
    <location>
        <begin position="116"/>
        <end position="135"/>
    </location>
</feature>
<comment type="similarity">
    <text evidence="2">Belongs to the EamA transporter family.</text>
</comment>
<feature type="transmembrane region" description="Helical" evidence="6">
    <location>
        <begin position="89"/>
        <end position="110"/>
    </location>
</feature>
<dbReference type="InterPro" id="IPR037185">
    <property type="entry name" value="EmrE-like"/>
</dbReference>
<feature type="transmembrane region" description="Helical" evidence="6">
    <location>
        <begin position="229"/>
        <end position="248"/>
    </location>
</feature>
<dbReference type="EMBL" id="SACP01000003">
    <property type="protein sequence ID" value="RVU20566.1"/>
    <property type="molecule type" value="Genomic_DNA"/>
</dbReference>
<organism evidence="8 9">
    <name type="scientific">Methylobacterium oryzihabitans</name>
    <dbReference type="NCBI Taxonomy" id="2499852"/>
    <lineage>
        <taxon>Bacteria</taxon>
        <taxon>Pseudomonadati</taxon>
        <taxon>Pseudomonadota</taxon>
        <taxon>Alphaproteobacteria</taxon>
        <taxon>Hyphomicrobiales</taxon>
        <taxon>Methylobacteriaceae</taxon>
        <taxon>Methylobacterium</taxon>
    </lineage>
</organism>
<feature type="transmembrane region" description="Helical" evidence="6">
    <location>
        <begin position="284"/>
        <end position="301"/>
    </location>
</feature>
<reference evidence="8 9" key="1">
    <citation type="submission" date="2019-01" db="EMBL/GenBank/DDBJ databases">
        <authorList>
            <person name="Chen W.-M."/>
        </authorList>
    </citation>
    <scope>NUCLEOTIDE SEQUENCE [LARGE SCALE GENOMIC DNA]</scope>
    <source>
        <strain evidence="8 9">TER-1</strain>
    </source>
</reference>
<protein>
    <submittedName>
        <fullName evidence="8">DMT family transporter</fullName>
    </submittedName>
</protein>
<dbReference type="AlphaFoldDB" id="A0A3S2WEM8"/>
<evidence type="ECO:0000313" key="8">
    <source>
        <dbReference type="EMBL" id="RVU20566.1"/>
    </source>
</evidence>
<comment type="caution">
    <text evidence="8">The sequence shown here is derived from an EMBL/GenBank/DDBJ whole genome shotgun (WGS) entry which is preliminary data.</text>
</comment>
<keyword evidence="9" id="KW-1185">Reference proteome</keyword>
<evidence type="ECO:0000256" key="6">
    <source>
        <dbReference type="SAM" id="Phobius"/>
    </source>
</evidence>
<gene>
    <name evidence="8" type="ORF">EOE48_04230</name>
</gene>
<feature type="transmembrane region" description="Helical" evidence="6">
    <location>
        <begin position="58"/>
        <end position="77"/>
    </location>
</feature>
<dbReference type="InterPro" id="IPR000620">
    <property type="entry name" value="EamA_dom"/>
</dbReference>
<evidence type="ECO:0000256" key="2">
    <source>
        <dbReference type="ARBA" id="ARBA00007362"/>
    </source>
</evidence>
<feature type="transmembrane region" description="Helical" evidence="6">
    <location>
        <begin position="142"/>
        <end position="161"/>
    </location>
</feature>
<feature type="transmembrane region" description="Helical" evidence="6">
    <location>
        <begin position="167"/>
        <end position="185"/>
    </location>
</feature>
<evidence type="ECO:0000256" key="4">
    <source>
        <dbReference type="ARBA" id="ARBA00022989"/>
    </source>
</evidence>
<dbReference type="PANTHER" id="PTHR32322">
    <property type="entry name" value="INNER MEMBRANE TRANSPORTER"/>
    <property type="match status" value="1"/>
</dbReference>
<dbReference type="OrthoDB" id="7743310at2"/>
<dbReference type="PANTHER" id="PTHR32322:SF2">
    <property type="entry name" value="EAMA DOMAIN-CONTAINING PROTEIN"/>
    <property type="match status" value="1"/>
</dbReference>
<feature type="transmembrane region" description="Helical" evidence="6">
    <location>
        <begin position="197"/>
        <end position="217"/>
    </location>
</feature>
<proteinExistence type="inferred from homology"/>
<evidence type="ECO:0000259" key="7">
    <source>
        <dbReference type="Pfam" id="PF00892"/>
    </source>
</evidence>
<keyword evidence="5 6" id="KW-0472">Membrane</keyword>
<evidence type="ECO:0000256" key="1">
    <source>
        <dbReference type="ARBA" id="ARBA00004141"/>
    </source>
</evidence>
<dbReference type="InterPro" id="IPR050638">
    <property type="entry name" value="AA-Vitamin_Transporters"/>
</dbReference>
<keyword evidence="3 6" id="KW-0812">Transmembrane</keyword>
<evidence type="ECO:0000256" key="3">
    <source>
        <dbReference type="ARBA" id="ARBA00022692"/>
    </source>
</evidence>
<feature type="domain" description="EamA" evidence="7">
    <location>
        <begin position="23"/>
        <end position="156"/>
    </location>
</feature>
<dbReference type="Proteomes" id="UP000286997">
    <property type="component" value="Unassembled WGS sequence"/>
</dbReference>
<accession>A0A3S2WEM8</accession>
<comment type="subcellular location">
    <subcellularLocation>
        <location evidence="1">Membrane</location>
        <topology evidence="1">Multi-pass membrane protein</topology>
    </subcellularLocation>
</comment>
<dbReference type="GO" id="GO:0016020">
    <property type="term" value="C:membrane"/>
    <property type="evidence" value="ECO:0007669"/>
    <property type="project" value="UniProtKB-SubCell"/>
</dbReference>
<dbReference type="Pfam" id="PF00892">
    <property type="entry name" value="EamA"/>
    <property type="match status" value="2"/>
</dbReference>
<evidence type="ECO:0000256" key="5">
    <source>
        <dbReference type="ARBA" id="ARBA00023136"/>
    </source>
</evidence>